<evidence type="ECO:0000313" key="2">
    <source>
        <dbReference type="EMBL" id="SNY63329.1"/>
    </source>
</evidence>
<gene>
    <name evidence="2" type="ORF">SAMN05421748_12559</name>
</gene>
<dbReference type="EMBL" id="OBDY01000025">
    <property type="protein sequence ID" value="SNY63329.1"/>
    <property type="molecule type" value="Genomic_DNA"/>
</dbReference>
<keyword evidence="3" id="KW-1185">Reference proteome</keyword>
<evidence type="ECO:0000256" key="1">
    <source>
        <dbReference type="SAM" id="MobiDB-lite"/>
    </source>
</evidence>
<reference evidence="3" key="1">
    <citation type="submission" date="2017-09" db="EMBL/GenBank/DDBJ databases">
        <authorList>
            <person name="Varghese N."/>
            <person name="Submissions S."/>
        </authorList>
    </citation>
    <scope>NUCLEOTIDE SEQUENCE [LARGE SCALE GENOMIC DNA]</scope>
    <source>
        <strain evidence="3">CGMCC 4.6857</strain>
    </source>
</reference>
<accession>A0A285JSN8</accession>
<dbReference type="Proteomes" id="UP000219612">
    <property type="component" value="Unassembled WGS sequence"/>
</dbReference>
<protein>
    <submittedName>
        <fullName evidence="2">Uncharacterized protein</fullName>
    </submittedName>
</protein>
<dbReference type="AlphaFoldDB" id="A0A285JSN8"/>
<proteinExistence type="predicted"/>
<dbReference type="RefSeq" id="WP_097326911.1">
    <property type="nucleotide sequence ID" value="NZ_OBDY01000025.1"/>
</dbReference>
<feature type="compositionally biased region" description="Pro residues" evidence="1">
    <location>
        <begin position="30"/>
        <end position="42"/>
    </location>
</feature>
<sequence length="72" mass="7699">MFATIKSLIPEPRQADQPRHYVGRHRKPEPVPVPVSPAPAPPTGESVPEGKVPVLEGKAQVLEAETQEIAAA</sequence>
<feature type="region of interest" description="Disordered" evidence="1">
    <location>
        <begin position="1"/>
        <end position="50"/>
    </location>
</feature>
<evidence type="ECO:0000313" key="3">
    <source>
        <dbReference type="Proteomes" id="UP000219612"/>
    </source>
</evidence>
<organism evidence="2 3">
    <name type="scientific">Paractinoplanes atraurantiacus</name>
    <dbReference type="NCBI Taxonomy" id="1036182"/>
    <lineage>
        <taxon>Bacteria</taxon>
        <taxon>Bacillati</taxon>
        <taxon>Actinomycetota</taxon>
        <taxon>Actinomycetes</taxon>
        <taxon>Micromonosporales</taxon>
        <taxon>Micromonosporaceae</taxon>
        <taxon>Paractinoplanes</taxon>
    </lineage>
</organism>
<name>A0A285JSN8_9ACTN</name>